<dbReference type="EC" id="2.3.2.6" evidence="4"/>
<comment type="catalytic activity">
    <reaction evidence="4">
        <text>N-terminal L-lysyl-[protein] + L-leucyl-tRNA(Leu) = N-terminal L-leucyl-L-lysyl-[protein] + tRNA(Leu) + H(+)</text>
        <dbReference type="Rhea" id="RHEA:12340"/>
        <dbReference type="Rhea" id="RHEA-COMP:9613"/>
        <dbReference type="Rhea" id="RHEA-COMP:9622"/>
        <dbReference type="Rhea" id="RHEA-COMP:12670"/>
        <dbReference type="Rhea" id="RHEA-COMP:12671"/>
        <dbReference type="ChEBI" id="CHEBI:15378"/>
        <dbReference type="ChEBI" id="CHEBI:65249"/>
        <dbReference type="ChEBI" id="CHEBI:78442"/>
        <dbReference type="ChEBI" id="CHEBI:78494"/>
        <dbReference type="ChEBI" id="CHEBI:133043"/>
        <dbReference type="EC" id="2.3.2.6"/>
    </reaction>
</comment>
<dbReference type="InterPro" id="IPR016181">
    <property type="entry name" value="Acyl_CoA_acyltransferase"/>
</dbReference>
<dbReference type="InterPro" id="IPR004616">
    <property type="entry name" value="Leu/Phe-tRNA_Trfase"/>
</dbReference>
<accession>A0A067Z3K7</accession>
<dbReference type="Pfam" id="PF03588">
    <property type="entry name" value="Leu_Phe_trans"/>
    <property type="match status" value="1"/>
</dbReference>
<dbReference type="KEGG" id="goy:GLS_c17740"/>
<evidence type="ECO:0000313" key="6">
    <source>
        <dbReference type="Proteomes" id="UP000031656"/>
    </source>
</evidence>
<dbReference type="GO" id="GO:0030163">
    <property type="term" value="P:protein catabolic process"/>
    <property type="evidence" value="ECO:0007669"/>
    <property type="project" value="UniProtKB-UniRule"/>
</dbReference>
<comment type="catalytic activity">
    <reaction evidence="4">
        <text>L-phenylalanyl-tRNA(Phe) + an N-terminal L-alpha-aminoacyl-[protein] = an N-terminal L-phenylalanyl-L-alpha-aminoacyl-[protein] + tRNA(Phe)</text>
        <dbReference type="Rhea" id="RHEA:43632"/>
        <dbReference type="Rhea" id="RHEA-COMP:9668"/>
        <dbReference type="Rhea" id="RHEA-COMP:9699"/>
        <dbReference type="Rhea" id="RHEA-COMP:10636"/>
        <dbReference type="Rhea" id="RHEA-COMP:10637"/>
        <dbReference type="ChEBI" id="CHEBI:78442"/>
        <dbReference type="ChEBI" id="CHEBI:78531"/>
        <dbReference type="ChEBI" id="CHEBI:78597"/>
        <dbReference type="ChEBI" id="CHEBI:83561"/>
        <dbReference type="EC" id="2.3.2.6"/>
    </reaction>
</comment>
<dbReference type="Proteomes" id="UP000031656">
    <property type="component" value="Chromosome"/>
</dbReference>
<dbReference type="GO" id="GO:0005737">
    <property type="term" value="C:cytoplasm"/>
    <property type="evidence" value="ECO:0007669"/>
    <property type="project" value="UniProtKB-SubCell"/>
</dbReference>
<comment type="subcellular location">
    <subcellularLocation>
        <location evidence="4">Cytoplasm</location>
    </subcellularLocation>
</comment>
<dbReference type="SUPFAM" id="SSF55729">
    <property type="entry name" value="Acyl-CoA N-acyltransferases (Nat)"/>
    <property type="match status" value="1"/>
</dbReference>
<name>A0A067Z3K7_GLUOY</name>
<evidence type="ECO:0000256" key="2">
    <source>
        <dbReference type="ARBA" id="ARBA00022679"/>
    </source>
</evidence>
<dbReference type="PANTHER" id="PTHR30098">
    <property type="entry name" value="LEUCYL/PHENYLALANYL-TRNA--PROTEIN TRANSFERASE"/>
    <property type="match status" value="1"/>
</dbReference>
<dbReference type="HOGENOM" id="CLU_075045_1_0_5"/>
<dbReference type="GO" id="GO:0008914">
    <property type="term" value="F:leucyl-tRNA--protein transferase activity"/>
    <property type="evidence" value="ECO:0007669"/>
    <property type="project" value="UniProtKB-UniRule"/>
</dbReference>
<organism evidence="5 6">
    <name type="scientific">Gluconobacter oxydans DSM 3504</name>
    <dbReference type="NCBI Taxonomy" id="1288313"/>
    <lineage>
        <taxon>Bacteria</taxon>
        <taxon>Pseudomonadati</taxon>
        <taxon>Pseudomonadota</taxon>
        <taxon>Alphaproteobacteria</taxon>
        <taxon>Acetobacterales</taxon>
        <taxon>Acetobacteraceae</taxon>
        <taxon>Gluconobacter</taxon>
    </lineage>
</organism>
<keyword evidence="1 4" id="KW-0963">Cytoplasm</keyword>
<protein>
    <recommendedName>
        <fullName evidence="4">Leucyl/phenylalanyl-tRNA--protein transferase</fullName>
        <ecNumber evidence="4">2.3.2.6</ecNumber>
    </recommendedName>
    <alternativeName>
        <fullName evidence="4">L/F-transferase</fullName>
    </alternativeName>
    <alternativeName>
        <fullName evidence="4">Leucyltransferase</fullName>
    </alternativeName>
    <alternativeName>
        <fullName evidence="4">Phenyalanyltransferase</fullName>
    </alternativeName>
</protein>
<dbReference type="HAMAP" id="MF_00688">
    <property type="entry name" value="Leu_Phe_trans"/>
    <property type="match status" value="1"/>
</dbReference>
<dbReference type="AlphaFoldDB" id="A0A067Z3K7"/>
<reference evidence="5 6" key="1">
    <citation type="journal article" date="2015" name="Appl. Microbiol. Biotechnol.">
        <title>The consequence of an additional NADH dehydrogenase paralog on the growth of Gluconobacter oxydans DSM3504.</title>
        <authorList>
            <person name="Kostner D."/>
            <person name="Luchterhand B."/>
            <person name="Junker A."/>
            <person name="Volland S."/>
            <person name="Daniel R."/>
            <person name="Buchs J."/>
            <person name="Liebl W."/>
            <person name="Ehrenreich A."/>
        </authorList>
    </citation>
    <scope>NUCLEOTIDE SEQUENCE [LARGE SCALE GENOMIC DNA]</scope>
    <source>
        <strain evidence="5">DSM 3504</strain>
    </source>
</reference>
<dbReference type="InterPro" id="IPR042203">
    <property type="entry name" value="Leu/Phe-tRNA_Trfase_C"/>
</dbReference>
<dbReference type="PANTHER" id="PTHR30098:SF2">
    <property type="entry name" value="LEUCYL_PHENYLALANYL-TRNA--PROTEIN TRANSFERASE"/>
    <property type="match status" value="1"/>
</dbReference>
<comment type="catalytic activity">
    <reaction evidence="4">
        <text>N-terminal L-arginyl-[protein] + L-leucyl-tRNA(Leu) = N-terminal L-leucyl-L-arginyl-[protein] + tRNA(Leu) + H(+)</text>
        <dbReference type="Rhea" id="RHEA:50416"/>
        <dbReference type="Rhea" id="RHEA-COMP:9613"/>
        <dbReference type="Rhea" id="RHEA-COMP:9622"/>
        <dbReference type="Rhea" id="RHEA-COMP:12672"/>
        <dbReference type="Rhea" id="RHEA-COMP:12673"/>
        <dbReference type="ChEBI" id="CHEBI:15378"/>
        <dbReference type="ChEBI" id="CHEBI:64719"/>
        <dbReference type="ChEBI" id="CHEBI:78442"/>
        <dbReference type="ChEBI" id="CHEBI:78494"/>
        <dbReference type="ChEBI" id="CHEBI:133044"/>
        <dbReference type="EC" id="2.3.2.6"/>
    </reaction>
</comment>
<sequence length="249" mass="26988">MPAVGTAMFSRDAPDHDTSKDCTLMDDITPDLLLRAYASGIFPMAPDAGSTELSWYLPEERGIMPLNGMHVPKKLMRLVMSGKMTVTADRAFDEVMLACAEPAPGRETTWISGRIRALYGALHRQGNAHSIEVREGEKLVGGLYGVSLRGAFFGESMFSRERDASKVALVHLVAGLRKGRFTLLDTQYTTPHLTGLGGIGIPAADYQSLLHQALTVRAVWPDDFSLQALRESIASLRVPAGRPPAGDPP</sequence>
<evidence type="ECO:0000256" key="3">
    <source>
        <dbReference type="ARBA" id="ARBA00023315"/>
    </source>
</evidence>
<gene>
    <name evidence="4 5" type="primary">aat</name>
    <name evidence="5" type="ORF">GLS_c17740</name>
</gene>
<dbReference type="NCBIfam" id="TIGR00667">
    <property type="entry name" value="aat"/>
    <property type="match status" value="1"/>
</dbReference>
<evidence type="ECO:0000256" key="4">
    <source>
        <dbReference type="HAMAP-Rule" id="MF_00688"/>
    </source>
</evidence>
<evidence type="ECO:0000313" key="5">
    <source>
        <dbReference type="EMBL" id="AHK71651.1"/>
    </source>
</evidence>
<comment type="similarity">
    <text evidence="4">Belongs to the L/F-transferase family.</text>
</comment>
<comment type="function">
    <text evidence="4">Functions in the N-end rule pathway of protein degradation where it conjugates Leu, Phe and, less efficiently, Met from aminoacyl-tRNAs to the N-termini of proteins containing an N-terminal arginine or lysine.</text>
</comment>
<evidence type="ECO:0000256" key="1">
    <source>
        <dbReference type="ARBA" id="ARBA00022490"/>
    </source>
</evidence>
<dbReference type="Gene3D" id="3.40.630.70">
    <property type="entry name" value="Leucyl/phenylalanyl-tRNA-protein transferase, C-terminal domain"/>
    <property type="match status" value="1"/>
</dbReference>
<keyword evidence="2 4" id="KW-0808">Transferase</keyword>
<keyword evidence="3 4" id="KW-0012">Acyltransferase</keyword>
<dbReference type="EMBL" id="CP004373">
    <property type="protein sequence ID" value="AHK71651.1"/>
    <property type="molecule type" value="Genomic_DNA"/>
</dbReference>
<proteinExistence type="inferred from homology"/>